<sequence>MNIKVLLTMMMLIMGYSTSKINQKPARQALVPPETILKDFMSLLQYKRDHLRLSEPFTALDENSVALSKAQFLKQLSTGNYLPLRLRSAAHEAIYSLYKLPLSVQTDQRNTLQYWGENYYNHYKKEGQPFPGFNFRDLNGKLYTSANTKGKIVVVKCWFIHCMPCIQEMPKLNQLVEKYKKRKDILFLSLANDDEKSLAIFLKKTAFTYAVVPAAENFISGKLKINAYPTHILINKQGLIVKETDEAEELINALKAY</sequence>
<reference evidence="2 3" key="1">
    <citation type="submission" date="2018-06" db="EMBL/GenBank/DDBJ databases">
        <title>Genomic Encyclopedia of Archaeal and Bacterial Type Strains, Phase II (KMG-II): from individual species to whole genera.</title>
        <authorList>
            <person name="Goeker M."/>
        </authorList>
    </citation>
    <scope>NUCLEOTIDE SEQUENCE [LARGE SCALE GENOMIC DNA]</scope>
    <source>
        <strain evidence="2 3">DSM 27372</strain>
    </source>
</reference>
<keyword evidence="3" id="KW-1185">Reference proteome</keyword>
<evidence type="ECO:0000313" key="3">
    <source>
        <dbReference type="Proteomes" id="UP000248198"/>
    </source>
</evidence>
<dbReference type="Pfam" id="PF00578">
    <property type="entry name" value="AhpC-TSA"/>
    <property type="match status" value="1"/>
</dbReference>
<organism evidence="2 3">
    <name type="scientific">Pedobacter nutrimenti</name>
    <dbReference type="NCBI Taxonomy" id="1241337"/>
    <lineage>
        <taxon>Bacteria</taxon>
        <taxon>Pseudomonadati</taxon>
        <taxon>Bacteroidota</taxon>
        <taxon>Sphingobacteriia</taxon>
        <taxon>Sphingobacteriales</taxon>
        <taxon>Sphingobacteriaceae</taxon>
        <taxon>Pedobacter</taxon>
    </lineage>
</organism>
<dbReference type="Gene3D" id="3.40.30.10">
    <property type="entry name" value="Glutaredoxin"/>
    <property type="match status" value="1"/>
</dbReference>
<dbReference type="PANTHER" id="PTHR42852:SF17">
    <property type="entry name" value="THIOREDOXIN-LIKE PROTEIN HI_1115"/>
    <property type="match status" value="1"/>
</dbReference>
<dbReference type="RefSeq" id="WP_110834225.1">
    <property type="nucleotide sequence ID" value="NZ_QKLU01000009.1"/>
</dbReference>
<gene>
    <name evidence="2" type="ORF">B0O44_109139</name>
</gene>
<dbReference type="SUPFAM" id="SSF52833">
    <property type="entry name" value="Thioredoxin-like"/>
    <property type="match status" value="1"/>
</dbReference>
<comment type="caution">
    <text evidence="2">The sequence shown here is derived from an EMBL/GenBank/DDBJ whole genome shotgun (WGS) entry which is preliminary data.</text>
</comment>
<dbReference type="OrthoDB" id="9815205at2"/>
<feature type="domain" description="Thioredoxin" evidence="1">
    <location>
        <begin position="124"/>
        <end position="256"/>
    </location>
</feature>
<keyword evidence="2" id="KW-0413">Isomerase</keyword>
<dbReference type="InterPro" id="IPR013766">
    <property type="entry name" value="Thioredoxin_domain"/>
</dbReference>
<dbReference type="GO" id="GO:0016209">
    <property type="term" value="F:antioxidant activity"/>
    <property type="evidence" value="ECO:0007669"/>
    <property type="project" value="InterPro"/>
</dbReference>
<dbReference type="PANTHER" id="PTHR42852">
    <property type="entry name" value="THIOL:DISULFIDE INTERCHANGE PROTEIN DSBE"/>
    <property type="match status" value="1"/>
</dbReference>
<dbReference type="AlphaFoldDB" id="A0A318U7L3"/>
<dbReference type="InterPro" id="IPR050553">
    <property type="entry name" value="Thioredoxin_ResA/DsbE_sf"/>
</dbReference>
<evidence type="ECO:0000313" key="2">
    <source>
        <dbReference type="EMBL" id="PYF70048.1"/>
    </source>
</evidence>
<dbReference type="GO" id="GO:0016491">
    <property type="term" value="F:oxidoreductase activity"/>
    <property type="evidence" value="ECO:0007669"/>
    <property type="project" value="InterPro"/>
</dbReference>
<dbReference type="GO" id="GO:0016853">
    <property type="term" value="F:isomerase activity"/>
    <property type="evidence" value="ECO:0007669"/>
    <property type="project" value="UniProtKB-KW"/>
</dbReference>
<dbReference type="PROSITE" id="PS51352">
    <property type="entry name" value="THIOREDOXIN_2"/>
    <property type="match status" value="1"/>
</dbReference>
<dbReference type="Proteomes" id="UP000248198">
    <property type="component" value="Unassembled WGS sequence"/>
</dbReference>
<protein>
    <submittedName>
        <fullName evidence="2">Thiol-disulfide isomerase/thioredoxin</fullName>
    </submittedName>
</protein>
<accession>A0A318U7L3</accession>
<dbReference type="EMBL" id="QKLU01000009">
    <property type="protein sequence ID" value="PYF70048.1"/>
    <property type="molecule type" value="Genomic_DNA"/>
</dbReference>
<dbReference type="CDD" id="cd02966">
    <property type="entry name" value="TlpA_like_family"/>
    <property type="match status" value="1"/>
</dbReference>
<dbReference type="InterPro" id="IPR000866">
    <property type="entry name" value="AhpC/TSA"/>
</dbReference>
<dbReference type="InterPro" id="IPR036249">
    <property type="entry name" value="Thioredoxin-like_sf"/>
</dbReference>
<evidence type="ECO:0000259" key="1">
    <source>
        <dbReference type="PROSITE" id="PS51352"/>
    </source>
</evidence>
<name>A0A318U7L3_9SPHI</name>
<proteinExistence type="predicted"/>